<evidence type="ECO:0000256" key="6">
    <source>
        <dbReference type="ARBA" id="ARBA00023040"/>
    </source>
</evidence>
<evidence type="ECO:0000256" key="5">
    <source>
        <dbReference type="ARBA" id="ARBA00022989"/>
    </source>
</evidence>
<dbReference type="GO" id="GO:0004993">
    <property type="term" value="F:G protein-coupled serotonin receptor activity"/>
    <property type="evidence" value="ECO:0007669"/>
    <property type="project" value="TreeGrafter"/>
</dbReference>
<dbReference type="InterPro" id="IPR000276">
    <property type="entry name" value="GPCR_Rhodpsn"/>
</dbReference>
<dbReference type="PROSITE" id="PS50262">
    <property type="entry name" value="G_PROTEIN_RECEP_F1_2"/>
    <property type="match status" value="1"/>
</dbReference>
<feature type="transmembrane region" description="Helical" evidence="10">
    <location>
        <begin position="54"/>
        <end position="80"/>
    </location>
</feature>
<keyword evidence="7 10" id="KW-0472">Membrane</keyword>
<evidence type="ECO:0000256" key="4">
    <source>
        <dbReference type="ARBA" id="ARBA00022692"/>
    </source>
</evidence>
<keyword evidence="8 12" id="KW-0675">Receptor</keyword>
<gene>
    <name evidence="12" type="primary">CHRM3</name>
    <name evidence="12" type="ORF">g.55122</name>
</gene>
<proteinExistence type="inferred from homology"/>
<dbReference type="GO" id="GO:0030425">
    <property type="term" value="C:dendrite"/>
    <property type="evidence" value="ECO:0007669"/>
    <property type="project" value="TreeGrafter"/>
</dbReference>
<comment type="similarity">
    <text evidence="2">Belongs to the G-protein coupled receptor 1 family.</text>
</comment>
<evidence type="ECO:0000256" key="10">
    <source>
        <dbReference type="SAM" id="Phobius"/>
    </source>
</evidence>
<accession>A0A2S2NKS7</accession>
<evidence type="ECO:0000256" key="8">
    <source>
        <dbReference type="ARBA" id="ARBA00023170"/>
    </source>
</evidence>
<reference evidence="12" key="1">
    <citation type="submission" date="2018-04" db="EMBL/GenBank/DDBJ databases">
        <title>Transcriptome of Schizaphis graminum biotype I.</title>
        <authorList>
            <person name="Scully E.D."/>
            <person name="Geib S.M."/>
            <person name="Palmer N.A."/>
            <person name="Koch K."/>
            <person name="Bradshaw J."/>
            <person name="Heng-Moss T."/>
            <person name="Sarath G."/>
        </authorList>
    </citation>
    <scope>NUCLEOTIDE SEQUENCE</scope>
</reference>
<dbReference type="PANTHER" id="PTHR24247">
    <property type="entry name" value="5-HYDROXYTRYPTAMINE RECEPTOR"/>
    <property type="match status" value="1"/>
</dbReference>
<keyword evidence="9" id="KW-0807">Transducer</keyword>
<dbReference type="EMBL" id="GGMR01005156">
    <property type="protein sequence ID" value="MBY17775.1"/>
    <property type="molecule type" value="Transcribed_RNA"/>
</dbReference>
<evidence type="ECO:0000256" key="3">
    <source>
        <dbReference type="ARBA" id="ARBA00022475"/>
    </source>
</evidence>
<dbReference type="InterPro" id="IPR017452">
    <property type="entry name" value="GPCR_Rhodpsn_7TM"/>
</dbReference>
<dbReference type="Gene3D" id="1.20.1070.10">
    <property type="entry name" value="Rhodopsin 7-helix transmembrane proteins"/>
    <property type="match status" value="1"/>
</dbReference>
<dbReference type="GO" id="GO:0045202">
    <property type="term" value="C:synapse"/>
    <property type="evidence" value="ECO:0007669"/>
    <property type="project" value="TreeGrafter"/>
</dbReference>
<evidence type="ECO:0000259" key="11">
    <source>
        <dbReference type="PROSITE" id="PS50262"/>
    </source>
</evidence>
<comment type="subcellular location">
    <subcellularLocation>
        <location evidence="1">Cell membrane</location>
        <topology evidence="1">Multi-pass membrane protein</topology>
    </subcellularLocation>
</comment>
<evidence type="ECO:0000313" key="12">
    <source>
        <dbReference type="EMBL" id="MBY17775.1"/>
    </source>
</evidence>
<dbReference type="PRINTS" id="PR00237">
    <property type="entry name" value="GPCRRHODOPSN"/>
</dbReference>
<dbReference type="PANTHER" id="PTHR24247:SF191">
    <property type="entry name" value="MUSCARINIC ACETYLCHOLINE RECEPTOR, B-TYPE, ISOFORM A"/>
    <property type="match status" value="1"/>
</dbReference>
<evidence type="ECO:0000256" key="9">
    <source>
        <dbReference type="ARBA" id="ARBA00023224"/>
    </source>
</evidence>
<dbReference type="GO" id="GO:0016907">
    <property type="term" value="F:G protein-coupled acetylcholine receptor activity"/>
    <property type="evidence" value="ECO:0007669"/>
    <property type="project" value="TreeGrafter"/>
</dbReference>
<protein>
    <submittedName>
        <fullName evidence="12">Muscarinic acetylcholine receptor M3</fullName>
    </submittedName>
</protein>
<feature type="domain" description="G-protein coupled receptors family 1 profile" evidence="11">
    <location>
        <begin position="70"/>
        <end position="107"/>
    </location>
</feature>
<evidence type="ECO:0000256" key="2">
    <source>
        <dbReference type="ARBA" id="ARBA00010663"/>
    </source>
</evidence>
<dbReference type="AlphaFoldDB" id="A0A2S2NKS7"/>
<sequence>MDQTVVNSSVAVAVGNGTAGGAPGSVSGTNWTTAVVAHADLTPVLSPFESWQKVLIMLVIGVCMVLTITGNILVLVSFIVDRTIRQPSNYFIASLAATDMLIGKREL</sequence>
<name>A0A2S2NKS7_SCHGA</name>
<evidence type="ECO:0000256" key="1">
    <source>
        <dbReference type="ARBA" id="ARBA00004651"/>
    </source>
</evidence>
<dbReference type="GO" id="GO:0007197">
    <property type="term" value="P:adenylate cyclase-inhibiting G protein-coupled acetylcholine receptor signaling pathway"/>
    <property type="evidence" value="ECO:0007669"/>
    <property type="project" value="TreeGrafter"/>
</dbReference>
<dbReference type="SUPFAM" id="SSF81321">
    <property type="entry name" value="Family A G protein-coupled receptor-like"/>
    <property type="match status" value="1"/>
</dbReference>
<evidence type="ECO:0000256" key="7">
    <source>
        <dbReference type="ARBA" id="ARBA00023136"/>
    </source>
</evidence>
<organism evidence="12">
    <name type="scientific">Schizaphis graminum</name>
    <name type="common">Green bug aphid</name>
    <dbReference type="NCBI Taxonomy" id="13262"/>
    <lineage>
        <taxon>Eukaryota</taxon>
        <taxon>Metazoa</taxon>
        <taxon>Ecdysozoa</taxon>
        <taxon>Arthropoda</taxon>
        <taxon>Hexapoda</taxon>
        <taxon>Insecta</taxon>
        <taxon>Pterygota</taxon>
        <taxon>Neoptera</taxon>
        <taxon>Paraneoptera</taxon>
        <taxon>Hemiptera</taxon>
        <taxon>Sternorrhyncha</taxon>
        <taxon>Aphidomorpha</taxon>
        <taxon>Aphidoidea</taxon>
        <taxon>Aphididae</taxon>
        <taxon>Aphidini</taxon>
        <taxon>Schizaphis</taxon>
    </lineage>
</organism>
<keyword evidence="4 10" id="KW-0812">Transmembrane</keyword>
<keyword evidence="3" id="KW-1003">Cell membrane</keyword>
<dbReference type="GO" id="GO:0007187">
    <property type="term" value="P:G protein-coupled receptor signaling pathway, coupled to cyclic nucleotide second messenger"/>
    <property type="evidence" value="ECO:0007669"/>
    <property type="project" value="TreeGrafter"/>
</dbReference>
<keyword evidence="6" id="KW-0297">G-protein coupled receptor</keyword>
<dbReference type="GO" id="GO:0005886">
    <property type="term" value="C:plasma membrane"/>
    <property type="evidence" value="ECO:0007669"/>
    <property type="project" value="UniProtKB-SubCell"/>
</dbReference>
<keyword evidence="5 10" id="KW-1133">Transmembrane helix</keyword>